<dbReference type="InterPro" id="IPR036770">
    <property type="entry name" value="Ankyrin_rpt-contain_sf"/>
</dbReference>
<dbReference type="PROSITE" id="PS50297">
    <property type="entry name" value="ANK_REP_REGION"/>
    <property type="match status" value="9"/>
</dbReference>
<feature type="transmembrane region" description="Helical" evidence="13">
    <location>
        <begin position="761"/>
        <end position="783"/>
    </location>
</feature>
<dbReference type="InterPro" id="IPR005821">
    <property type="entry name" value="Ion_trans_dom"/>
</dbReference>
<evidence type="ECO:0000256" key="9">
    <source>
        <dbReference type="ARBA" id="ARBA00023136"/>
    </source>
</evidence>
<evidence type="ECO:0000256" key="11">
    <source>
        <dbReference type="ARBA" id="ARBA00023303"/>
    </source>
</evidence>
<dbReference type="GeneID" id="136078211"/>
<dbReference type="Pfam" id="PF12796">
    <property type="entry name" value="Ank_2"/>
    <property type="match status" value="4"/>
</dbReference>
<feature type="transmembrane region" description="Helical" evidence="13">
    <location>
        <begin position="723"/>
        <end position="741"/>
    </location>
</feature>
<evidence type="ECO:0000256" key="8">
    <source>
        <dbReference type="ARBA" id="ARBA00023065"/>
    </source>
</evidence>
<dbReference type="RefSeq" id="XP_065649525.1">
    <property type="nucleotide sequence ID" value="XM_065793453.1"/>
</dbReference>
<dbReference type="Pfam" id="PF00023">
    <property type="entry name" value="Ank"/>
    <property type="match status" value="1"/>
</dbReference>
<comment type="subcellular location">
    <subcellularLocation>
        <location evidence="1">Membrane</location>
        <topology evidence="1">Multi-pass membrane protein</topology>
    </subcellularLocation>
</comment>
<keyword evidence="2" id="KW-0813">Transport</keyword>
<feature type="repeat" description="ANK" evidence="12">
    <location>
        <begin position="122"/>
        <end position="154"/>
    </location>
</feature>
<name>A0ABM4BKE9_HYDVU</name>
<feature type="transmembrane region" description="Helical" evidence="13">
    <location>
        <begin position="690"/>
        <end position="707"/>
    </location>
</feature>
<feature type="repeat" description="ANK" evidence="12">
    <location>
        <begin position="435"/>
        <end position="467"/>
    </location>
</feature>
<dbReference type="Pfam" id="PF00520">
    <property type="entry name" value="Ion_trans"/>
    <property type="match status" value="1"/>
</dbReference>
<dbReference type="PANTHER" id="PTHR47143">
    <property type="entry name" value="TRANSIENT RECEPTOR POTENTIAL CATION CHANNEL PROTEIN PAINLESS"/>
    <property type="match status" value="1"/>
</dbReference>
<dbReference type="PANTHER" id="PTHR47143:SF1">
    <property type="entry name" value="ION_TRANS DOMAIN-CONTAINING PROTEIN"/>
    <property type="match status" value="1"/>
</dbReference>
<feature type="repeat" description="ANK" evidence="12">
    <location>
        <begin position="155"/>
        <end position="187"/>
    </location>
</feature>
<keyword evidence="15" id="KW-1185">Reference proteome</keyword>
<feature type="transmembrane region" description="Helical" evidence="13">
    <location>
        <begin position="618"/>
        <end position="639"/>
    </location>
</feature>
<feature type="repeat" description="ANK" evidence="12">
    <location>
        <begin position="468"/>
        <end position="501"/>
    </location>
</feature>
<feature type="repeat" description="ANK" evidence="12">
    <location>
        <begin position="367"/>
        <end position="399"/>
    </location>
</feature>
<feature type="domain" description="Ion transport" evidence="14">
    <location>
        <begin position="626"/>
        <end position="871"/>
    </location>
</feature>
<feature type="transmembrane region" description="Helical" evidence="13">
    <location>
        <begin position="834"/>
        <end position="866"/>
    </location>
</feature>
<sequence length="995" mass="112454">MAKNALTVLFSCGGDAGKQLKITNNNINKYKPNQIFIDEFLGKKLPSSDVFFALHQAAIEGSLEKVKSILNSLDGYQRKMELISINSQGLTPLHLASKFNRVDIISFLLDNGSDINKKTIKEKNTALHFAAKYNMTDAAKCLCERNADVRLKNSQGLTALHFAARRGNEEICEHLIKHYCDVNAIDNEKCTPLHMAILSGSEAVTKLLIINHAHVYSKDSEGEEPIHYAAAVNQGELIILLTRGALATVKGENLENAQRKYVNRKTEKNDTALHIAARAGYIDTVKTLISIGASVNIHSGTKSTALHLAAINGDKYMTEYLLERNAKVNAYDHQNMTPAHKACKFGRFDVLKLLMENGAQIDSKDSNSFTPLLWAVFKGHNDIVEYLTIKGANVAVSEMNMKSVLHIAIENHHGSTLQVLLKHGGAALVNDPDKDFKRPLHYAAMINDVESIKMLIHESADIMATDNEEKTPLHTAAEYGHFKCLVTLVQNSSGNINGTDEKGRSPLHLAAYKGWVWEEALSNIDNEGKSPMEKLIVFAPDIAAIVLDKCIKPSDHDKSSKDYNIIYDFKYLDFPPEQHLRKQYFGPSSMIAFNRENLLSHQLTIQLIKDKWSRLGRWIHLISLFIYIIFVSMLTRLLIVDKSSKAKSHNNDLDQIVMTAAIIFTVFELGKEVVQVYILKKDYFKDLSNYLEFILYSSALVYMISLIKKDDSEYTKNNKNVKWTAGAISILFAWINLLLYLKRNSFFGIYVIMIIEVFKSLMSVITVFCLIVLAFSLSFFMLFGNQKAFKYPGRAIMKTIAMTLGESSYDDIFINNSNATSNNNVIPSNVMLPYLVMSFILFTLFLIVCSIVILNLLVGLAVGNIADVRKSAYMLMLKAQVDILKALESKYPLQLLKKIYCSQVKVYPNKVSWKNRFYNWFSQSNYESLKLNQEKRSKWKKGVSNELEQQHTQFDLQKKRMQTMKSLMKENLEITKEVAVILKTEEKNKYKGSTG</sequence>
<dbReference type="Proteomes" id="UP001652625">
    <property type="component" value="Chromosome 03"/>
</dbReference>
<keyword evidence="6 13" id="KW-1133">Transmembrane helix</keyword>
<keyword evidence="9 13" id="KW-0472">Membrane</keyword>
<evidence type="ECO:0000313" key="16">
    <source>
        <dbReference type="RefSeq" id="XP_065649524.1"/>
    </source>
</evidence>
<dbReference type="RefSeq" id="XP_065649524.1">
    <property type="nucleotide sequence ID" value="XM_065793452.1"/>
</dbReference>
<dbReference type="PROSITE" id="PS50088">
    <property type="entry name" value="ANK_REPEAT"/>
    <property type="match status" value="10"/>
</dbReference>
<evidence type="ECO:0000256" key="12">
    <source>
        <dbReference type="PROSITE-ProRule" id="PRU00023"/>
    </source>
</evidence>
<keyword evidence="8" id="KW-0406">Ion transport</keyword>
<feature type="repeat" description="ANK" evidence="12">
    <location>
        <begin position="188"/>
        <end position="220"/>
    </location>
</feature>
<keyword evidence="10" id="KW-0325">Glycoprotein</keyword>
<evidence type="ECO:0000256" key="13">
    <source>
        <dbReference type="SAM" id="Phobius"/>
    </source>
</evidence>
<dbReference type="SUPFAM" id="SSF48403">
    <property type="entry name" value="Ankyrin repeat"/>
    <property type="match status" value="2"/>
</dbReference>
<dbReference type="InterPro" id="IPR052076">
    <property type="entry name" value="TRP_cation_channel"/>
</dbReference>
<feature type="repeat" description="ANK" evidence="12">
    <location>
        <begin position="88"/>
        <end position="120"/>
    </location>
</feature>
<dbReference type="Pfam" id="PF13637">
    <property type="entry name" value="Ank_4"/>
    <property type="match status" value="1"/>
</dbReference>
<organism evidence="15 17">
    <name type="scientific">Hydra vulgaris</name>
    <name type="common">Hydra</name>
    <name type="synonym">Hydra attenuata</name>
    <dbReference type="NCBI Taxonomy" id="6087"/>
    <lineage>
        <taxon>Eukaryota</taxon>
        <taxon>Metazoa</taxon>
        <taxon>Cnidaria</taxon>
        <taxon>Hydrozoa</taxon>
        <taxon>Hydroidolina</taxon>
        <taxon>Anthoathecata</taxon>
        <taxon>Aplanulata</taxon>
        <taxon>Hydridae</taxon>
        <taxon>Hydra</taxon>
    </lineage>
</organism>
<keyword evidence="5" id="KW-0677">Repeat</keyword>
<evidence type="ECO:0000313" key="15">
    <source>
        <dbReference type="Proteomes" id="UP001652625"/>
    </source>
</evidence>
<evidence type="ECO:0000256" key="4">
    <source>
        <dbReference type="ARBA" id="ARBA00022692"/>
    </source>
</evidence>
<dbReference type="InterPro" id="IPR002110">
    <property type="entry name" value="Ankyrin_rpt"/>
</dbReference>
<dbReference type="SMART" id="SM00248">
    <property type="entry name" value="ANK"/>
    <property type="match status" value="13"/>
</dbReference>
<dbReference type="PRINTS" id="PR01415">
    <property type="entry name" value="ANKYRIN"/>
</dbReference>
<evidence type="ECO:0000256" key="6">
    <source>
        <dbReference type="ARBA" id="ARBA00022989"/>
    </source>
</evidence>
<accession>A0ABM4BKE9</accession>
<dbReference type="Gene3D" id="1.10.287.70">
    <property type="match status" value="1"/>
</dbReference>
<evidence type="ECO:0000256" key="3">
    <source>
        <dbReference type="ARBA" id="ARBA00022606"/>
    </source>
</evidence>
<evidence type="ECO:0000313" key="17">
    <source>
        <dbReference type="RefSeq" id="XP_065649525.1"/>
    </source>
</evidence>
<evidence type="ECO:0000256" key="10">
    <source>
        <dbReference type="ARBA" id="ARBA00023180"/>
    </source>
</evidence>
<keyword evidence="3" id="KW-0716">Sensory transduction</keyword>
<keyword evidence="4 13" id="KW-0812">Transmembrane</keyword>
<evidence type="ECO:0000256" key="5">
    <source>
        <dbReference type="ARBA" id="ARBA00022737"/>
    </source>
</evidence>
<evidence type="ECO:0000256" key="2">
    <source>
        <dbReference type="ARBA" id="ARBA00022448"/>
    </source>
</evidence>
<reference evidence="16 17" key="1">
    <citation type="submission" date="2025-05" db="UniProtKB">
        <authorList>
            <consortium name="RefSeq"/>
        </authorList>
    </citation>
    <scope>IDENTIFICATION</scope>
</reference>
<evidence type="ECO:0000256" key="7">
    <source>
        <dbReference type="ARBA" id="ARBA00023043"/>
    </source>
</evidence>
<feature type="repeat" description="ANK" evidence="12">
    <location>
        <begin position="334"/>
        <end position="366"/>
    </location>
</feature>
<feature type="repeat" description="ANK" evidence="12">
    <location>
        <begin position="268"/>
        <end position="300"/>
    </location>
</feature>
<feature type="repeat" description="ANK" evidence="12">
    <location>
        <begin position="301"/>
        <end position="333"/>
    </location>
</feature>
<keyword evidence="7 12" id="KW-0040">ANK repeat</keyword>
<evidence type="ECO:0000259" key="14">
    <source>
        <dbReference type="Pfam" id="PF00520"/>
    </source>
</evidence>
<gene>
    <name evidence="16 17" type="primary">LOC136078211</name>
</gene>
<dbReference type="Gene3D" id="1.25.40.20">
    <property type="entry name" value="Ankyrin repeat-containing domain"/>
    <property type="match status" value="4"/>
</dbReference>
<protein>
    <submittedName>
        <fullName evidence="16 17">Transient receptor potential cation channel subfamily A member 1-like isoform X2</fullName>
    </submittedName>
</protein>
<keyword evidence="11" id="KW-0407">Ion channel</keyword>
<proteinExistence type="predicted"/>
<evidence type="ECO:0000256" key="1">
    <source>
        <dbReference type="ARBA" id="ARBA00004141"/>
    </source>
</evidence>